<dbReference type="Proteomes" id="UP000435357">
    <property type="component" value="Unassembled WGS sequence"/>
</dbReference>
<gene>
    <name evidence="2" type="ORF">F3059_04640</name>
</gene>
<organism evidence="2 3">
    <name type="scientific">Salibacter halophilus</name>
    <dbReference type="NCBI Taxonomy" id="1803916"/>
    <lineage>
        <taxon>Bacteria</taxon>
        <taxon>Pseudomonadati</taxon>
        <taxon>Bacteroidota</taxon>
        <taxon>Flavobacteriia</taxon>
        <taxon>Flavobacteriales</taxon>
        <taxon>Salibacteraceae</taxon>
        <taxon>Salibacter</taxon>
    </lineage>
</organism>
<comment type="caution">
    <text evidence="2">The sequence shown here is derived from an EMBL/GenBank/DDBJ whole genome shotgun (WGS) entry which is preliminary data.</text>
</comment>
<dbReference type="Pfam" id="PF01882">
    <property type="entry name" value="DUF58"/>
    <property type="match status" value="1"/>
</dbReference>
<evidence type="ECO:0000313" key="3">
    <source>
        <dbReference type="Proteomes" id="UP000435357"/>
    </source>
</evidence>
<reference evidence="2 3" key="1">
    <citation type="submission" date="2019-09" db="EMBL/GenBank/DDBJ databases">
        <title>Genomes of Cryomorphaceae.</title>
        <authorList>
            <person name="Bowman J.P."/>
        </authorList>
    </citation>
    <scope>NUCLEOTIDE SEQUENCE [LARGE SCALE GENOMIC DNA]</scope>
    <source>
        <strain evidence="2 3">KCTC 52047</strain>
    </source>
</reference>
<dbReference type="EMBL" id="WACR01000003">
    <property type="protein sequence ID" value="KAB1065247.1"/>
    <property type="molecule type" value="Genomic_DNA"/>
</dbReference>
<dbReference type="OrthoDB" id="9776116at2"/>
<evidence type="ECO:0000259" key="1">
    <source>
        <dbReference type="Pfam" id="PF01882"/>
    </source>
</evidence>
<accession>A0A6N6M6K3</accession>
<proteinExistence type="predicted"/>
<feature type="domain" description="DUF58" evidence="1">
    <location>
        <begin position="44"/>
        <end position="264"/>
    </location>
</feature>
<protein>
    <submittedName>
        <fullName evidence="2">DUF58 domain-containing protein</fullName>
    </submittedName>
</protein>
<evidence type="ECO:0000313" key="2">
    <source>
        <dbReference type="EMBL" id="KAB1065247.1"/>
    </source>
</evidence>
<dbReference type="Gene3D" id="3.40.50.410">
    <property type="entry name" value="von Willebrand factor, type A domain"/>
    <property type="match status" value="1"/>
</dbReference>
<dbReference type="InterPro" id="IPR036465">
    <property type="entry name" value="vWFA_dom_sf"/>
</dbReference>
<sequence>MSQFNDRAVRQFGKLEFLARQVVEGFITGLHRSPYHGFSVEFAEHRAYNNGESTRHIDWKLFGKTEKLYTKRYEEETNLRCHILIDQSSSMYFPKDGEETKFSFSVKAAAALIHLLRTQRDAVGLGLFDEEVREITPAKLSQRHLNYLYHLLEEKLDYDGQSRSTAAASALHELAERIHKRSVVVIFSDMFESSEAGLDKLFSALQHLRFNKHEVILFHTVDQNHEIDFEYDNRPYKFVDMESGEVVKLNPSEIKDEYRKQLKSYKEELKLRCHQNKVDFVEADINQGFSKILMAYLARRKKMI</sequence>
<dbReference type="InterPro" id="IPR002881">
    <property type="entry name" value="DUF58"/>
</dbReference>
<dbReference type="AlphaFoldDB" id="A0A6N6M6K3"/>
<dbReference type="PANTHER" id="PTHR33608">
    <property type="entry name" value="BLL2464 PROTEIN"/>
    <property type="match status" value="1"/>
</dbReference>
<dbReference type="SUPFAM" id="SSF53300">
    <property type="entry name" value="vWA-like"/>
    <property type="match status" value="1"/>
</dbReference>
<dbReference type="PANTHER" id="PTHR33608:SF7">
    <property type="entry name" value="DUF58 DOMAIN-CONTAINING PROTEIN"/>
    <property type="match status" value="1"/>
</dbReference>
<dbReference type="RefSeq" id="WP_151166956.1">
    <property type="nucleotide sequence ID" value="NZ_WACR01000003.1"/>
</dbReference>
<name>A0A6N6M6K3_9FLAO</name>
<keyword evidence="3" id="KW-1185">Reference proteome</keyword>